<dbReference type="AlphaFoldDB" id="A0A3A1YQR2"/>
<dbReference type="EMBL" id="NRJG01000005">
    <property type="protein sequence ID" value="RIY40623.1"/>
    <property type="molecule type" value="Genomic_DNA"/>
</dbReference>
<gene>
    <name evidence="1" type="ORF">CKF58_00455</name>
</gene>
<evidence type="ECO:0000313" key="1">
    <source>
        <dbReference type="EMBL" id="RIY40623.1"/>
    </source>
</evidence>
<accession>A0A3A1YQR2</accession>
<evidence type="ECO:0000313" key="2">
    <source>
        <dbReference type="Proteomes" id="UP000265916"/>
    </source>
</evidence>
<dbReference type="Proteomes" id="UP000265916">
    <property type="component" value="Unassembled WGS sequence"/>
</dbReference>
<reference evidence="1 2" key="1">
    <citation type="submission" date="2017-08" db="EMBL/GenBank/DDBJ databases">
        <title>Reclassification of Bisgaard taxon 37 and 44.</title>
        <authorList>
            <person name="Christensen H."/>
        </authorList>
    </citation>
    <scope>NUCLEOTIDE SEQUENCE [LARGE SCALE GENOMIC DNA]</scope>
    <source>
        <strain evidence="1 2">111</strain>
    </source>
</reference>
<proteinExistence type="predicted"/>
<keyword evidence="2" id="KW-1185">Reference proteome</keyword>
<name>A0A3A1YQR2_9GAMM</name>
<comment type="caution">
    <text evidence="1">The sequence shown here is derived from an EMBL/GenBank/DDBJ whole genome shotgun (WGS) entry which is preliminary data.</text>
</comment>
<organism evidence="1 2">
    <name type="scientific">Psittacicella hinzii</name>
    <dbReference type="NCBI Taxonomy" id="2028575"/>
    <lineage>
        <taxon>Bacteria</taxon>
        <taxon>Pseudomonadati</taxon>
        <taxon>Pseudomonadota</taxon>
        <taxon>Gammaproteobacteria</taxon>
        <taxon>Pasteurellales</taxon>
        <taxon>Psittacicellaceae</taxon>
        <taxon>Psittacicella</taxon>
    </lineage>
</organism>
<sequence>MTTNPELDALLNKIKSLQAEDQPKNQAEITAIVNFLQASLPLYKYWQKHFPFSADTPSYAHVLGYLFTWAQLQAHYDAKTFIKGLKLEYKVFFTKEQLKKLDTKFISLTKPIIEHWQLIFKNDYSVLTTLQALFEPMVLELHYQEVYAAEQAYPFLLQQFCYTALSSAQEHVAQLRLLSWQANLIWRKELTATFRLYNLYKLLALPLGNYLWQCDPSYFAMEFSTIWGEYNPETSLYTIKDSSTLAFELIEEEVKQYTFKERTSTLYSQAHKYKDVMSDISLWSRLKQEELNHNKQHKDLFFTLANILMIYPEMTQATTADFGEINQVATVLSMYSFRSSYKMTDLQAPIFWH</sequence>
<protein>
    <submittedName>
        <fullName evidence="1">Uncharacterized protein</fullName>
    </submittedName>
</protein>